<dbReference type="PANTHER" id="PTHR23028">
    <property type="entry name" value="ACETYLTRANSFERASE"/>
    <property type="match status" value="1"/>
</dbReference>
<evidence type="ECO:0000313" key="3">
    <source>
        <dbReference type="WBParaSite" id="Csp11.Scaffold630.g21069.t2"/>
    </source>
</evidence>
<dbReference type="GO" id="GO:0000271">
    <property type="term" value="P:polysaccharide biosynthetic process"/>
    <property type="evidence" value="ECO:0007669"/>
    <property type="project" value="TreeGrafter"/>
</dbReference>
<evidence type="ECO:0000313" key="2">
    <source>
        <dbReference type="Proteomes" id="UP000095282"/>
    </source>
</evidence>
<dbReference type="Pfam" id="PF19040">
    <property type="entry name" value="SGNH"/>
    <property type="match status" value="1"/>
</dbReference>
<dbReference type="PANTHER" id="PTHR23028:SF132">
    <property type="entry name" value="ACYL_TRANSF_3 DOMAIN-CONTAINING PROTEIN"/>
    <property type="match status" value="1"/>
</dbReference>
<dbReference type="InterPro" id="IPR043968">
    <property type="entry name" value="SGNH"/>
</dbReference>
<dbReference type="GO" id="GO:0016020">
    <property type="term" value="C:membrane"/>
    <property type="evidence" value="ECO:0007669"/>
    <property type="project" value="TreeGrafter"/>
</dbReference>
<dbReference type="WBParaSite" id="Csp11.Scaffold630.g21069.t2">
    <property type="protein sequence ID" value="Csp11.Scaffold630.g21069.t2"/>
    <property type="gene ID" value="Csp11.Scaffold630.g21069"/>
</dbReference>
<dbReference type="STRING" id="1561998.A0A1I7V044"/>
<dbReference type="InterPro" id="IPR050879">
    <property type="entry name" value="Acyltransferase_3"/>
</dbReference>
<feature type="domain" description="SGNH" evidence="1">
    <location>
        <begin position="6"/>
        <end position="112"/>
    </location>
</feature>
<dbReference type="AlphaFoldDB" id="A0A1I7V044"/>
<dbReference type="Proteomes" id="UP000095282">
    <property type="component" value="Unplaced"/>
</dbReference>
<evidence type="ECO:0000259" key="1">
    <source>
        <dbReference type="Pfam" id="PF19040"/>
    </source>
</evidence>
<accession>A0A1I7V044</accession>
<proteinExistence type="predicted"/>
<protein>
    <submittedName>
        <fullName evidence="3">SGNH domain-containing protein</fullName>
    </submittedName>
</protein>
<organism evidence="2 3">
    <name type="scientific">Caenorhabditis tropicalis</name>
    <dbReference type="NCBI Taxonomy" id="1561998"/>
    <lineage>
        <taxon>Eukaryota</taxon>
        <taxon>Metazoa</taxon>
        <taxon>Ecdysozoa</taxon>
        <taxon>Nematoda</taxon>
        <taxon>Chromadorea</taxon>
        <taxon>Rhabditida</taxon>
        <taxon>Rhabditina</taxon>
        <taxon>Rhabditomorpha</taxon>
        <taxon>Rhabditoidea</taxon>
        <taxon>Rhabditidae</taxon>
        <taxon>Peloderinae</taxon>
        <taxon>Caenorhabditis</taxon>
    </lineage>
</organism>
<name>A0A1I7V044_9PELO</name>
<dbReference type="eggNOG" id="ENOG502SGA9">
    <property type="taxonomic scope" value="Eukaryota"/>
</dbReference>
<reference evidence="3" key="1">
    <citation type="submission" date="2016-11" db="UniProtKB">
        <authorList>
            <consortium name="WormBaseParasite"/>
        </authorList>
    </citation>
    <scope>IDENTIFICATION</scope>
</reference>
<keyword evidence="2" id="KW-1185">Reference proteome</keyword>
<sequence>MKYVSYKMFILTSIPEIEHSHIEMIVPTMKKRENLIKFDKSFVHTSPESARRRHSKLIENCDRCIPIDYKPLFWNTTTDTWRFYDEKNNGLSYMTQVDHLNYHGLELIRNVYTNICRKL</sequence>